<dbReference type="InterPro" id="IPR013083">
    <property type="entry name" value="Znf_RING/FYVE/PHD"/>
</dbReference>
<dbReference type="Pfam" id="PF13771">
    <property type="entry name" value="zf-HC5HC2H"/>
    <property type="match status" value="1"/>
</dbReference>
<dbReference type="SMART" id="SM00249">
    <property type="entry name" value="PHD"/>
    <property type="match status" value="3"/>
</dbReference>
<proteinExistence type="predicted"/>
<dbReference type="GeneID" id="8247381"/>
<dbReference type="SUPFAM" id="SSF52540">
    <property type="entry name" value="P-loop containing nucleoside triphosphate hydrolases"/>
    <property type="match status" value="1"/>
</dbReference>
<feature type="domain" description="PHD-type" evidence="7">
    <location>
        <begin position="400"/>
        <end position="521"/>
    </location>
</feature>
<dbReference type="PROSITE" id="PS01359">
    <property type="entry name" value="ZF_PHD_1"/>
    <property type="match status" value="1"/>
</dbReference>
<dbReference type="SUPFAM" id="SSF57903">
    <property type="entry name" value="FYVE/PHD zinc finger"/>
    <property type="match status" value="1"/>
</dbReference>
<dbReference type="InParanoid" id="C1EED6"/>
<dbReference type="PANTHER" id="PTHR13793:SF107">
    <property type="entry name" value="BROMODOMAIN-CONTAINING PROTEIN HOMOLOG"/>
    <property type="match status" value="1"/>
</dbReference>
<dbReference type="eggNOG" id="KOG0385">
    <property type="taxonomic scope" value="Eukaryota"/>
</dbReference>
<evidence type="ECO:0000313" key="9">
    <source>
        <dbReference type="Proteomes" id="UP000002009"/>
    </source>
</evidence>
<evidence type="ECO:0000256" key="5">
    <source>
        <dbReference type="SAM" id="MobiDB-lite"/>
    </source>
</evidence>
<evidence type="ECO:0008006" key="10">
    <source>
        <dbReference type="Google" id="ProtNLM"/>
    </source>
</evidence>
<dbReference type="InterPro" id="IPR019786">
    <property type="entry name" value="Zinc_finger_PHD-type_CS"/>
</dbReference>
<keyword evidence="2 4" id="KW-0863">Zinc-finger</keyword>
<feature type="compositionally biased region" description="Basic residues" evidence="5">
    <location>
        <begin position="886"/>
        <end position="896"/>
    </location>
</feature>
<sequence length="1511" mass="160144">MGYGDEALYGKELRDALGSFPGGYVANGGDAGLAADHGKSNLANFQIRGVAQLDASADVYLDGNATDDAGDSENDDTGPGVDAHMFDDLPVDTSQWSDVMRRRANGAPGDFAFNPQPVNPNAAQHIFARRFSGAGASTPSTEDLRITTVTPPPIDGEDDPPFAPHHQARTPSSREVLERVRARTPASTEPWAMATAAAAAAVQKAIERQEIAIQARIRGVELAHDADEALDRAKEAAHLSAAIRRGETKPVPKNAVPASVMKRLAAERREREKKRKGSPEGSDALDSPASANGKLGSGKKGKQVKAARAPPRPALDIKNDPKAAEVAKMWRKAAELDACAVCGEPDPDHWDAKDEIIFCDGCDLQVHLSCYGMRRVPEGEWMCVGCTDGLDVGKARLGQFGVCALCPQPAGALAKLDPPSAWDVAWESPGTHAHIACAECLPEVFIIRDKKNKPPLIDMSFVKGARMNLRCSLCDQEGACTQCAMKKCYASFHPLCARASGFAVERHVSDGRPMVFCKTHSGERWLEQRRVTAGKPAKDLFAKTEGATAQAAEAAEEAAVNAEVIEEDAVGVGVGKSKFLSLNGTVDAVKPEPEREESGDGYAAAAAATATRLWEGFAPFIADKRERSRFGKVARKMMTDSGMDQKECGRLAALDASAGEAEASRAVCRAERAVAASLPPETPPTLAPGVPAEVAANAAAAQSMPWRVLRAHQRAGVDWLSARHLAGVGSIVCDRVGAGKRLTVLSHLMHLRDSMGVKGSHLLVCQPEAIAAWTSELNRWCPRLRAVTLSCPADERNPAKAAILRAGADLIIVPTNVLVEAKDAAAKAAEAAEAAEAKAAEAAEAAEAKAAEAPVETDEARAAARAAEDEEAAAAAAEAAEASSLKKSKKKKKKKSTGGGGGHARKPEEDGVLPSSLTKLTFHTVIVDAVGDAAEDALPELARSEPHARVKFSRAIVVARDTINARGGVLRAALSIMFPAVFDAIAAIAREGDDSDDEYVDAEVLEQEWSVTAGALRRMTTLRRVADCDVGADRRRVDETVIVARSQSSLFQERYSEVLGGCGGGDDAESRARTLKELGALCATDLDGSGKLRALDSIVPRLRVERRAALVVSSSSAALDAAAALFEQRRVTHFRLDAPDVALGTRLHAVGRFPWSFKAGGGVRALLCSVAAAPDLTKEVVGKVDSLIVLDGADDAGVERVVHRLTGVGAAVSPESFDALTHPRPTRELSVVRLAADGTGETRAFASVAEAKESFDAARAKASTNKSLDSADWAVARRGTSGARVVTLKEGLPVPLDGLFIAPTTGWFGAGEVDPVEAENDLEEDERAWATATARRKSRAHAASAEAALAAKEHDLTKYQWHERRCLNCRGEPERCVHIPPAFVGPDVAAKRLECRLCPRVMSFGCAALTQTPRGGWVCPQHLCHGCGAVGADHPVRTDGSRRNPPPAAAVLLRCVSCQKAFCDQCSGGAEFEAVETTPSGEWERNSFFLPARSYEYVTCQLCATKPMSTA</sequence>
<dbReference type="InterPro" id="IPR034732">
    <property type="entry name" value="EPHD"/>
</dbReference>
<dbReference type="InterPro" id="IPR050701">
    <property type="entry name" value="Histone_Mod_Regulator"/>
</dbReference>
<dbReference type="OrthoDB" id="515991at2759"/>
<dbReference type="InterPro" id="IPR000330">
    <property type="entry name" value="SNF2_N"/>
</dbReference>
<dbReference type="InterPro" id="IPR027417">
    <property type="entry name" value="P-loop_NTPase"/>
</dbReference>
<protein>
    <recommendedName>
        <fullName evidence="10">PHD-type domain-containing protein</fullName>
    </recommendedName>
</protein>
<dbReference type="EMBL" id="CP001330">
    <property type="protein sequence ID" value="ACO66217.1"/>
    <property type="molecule type" value="Genomic_DNA"/>
</dbReference>
<keyword evidence="1" id="KW-0479">Metal-binding</keyword>
<evidence type="ECO:0000259" key="7">
    <source>
        <dbReference type="PROSITE" id="PS51805"/>
    </source>
</evidence>
<dbReference type="PANTHER" id="PTHR13793">
    <property type="entry name" value="PHD FINGER PROTEINS"/>
    <property type="match status" value="1"/>
</dbReference>
<dbReference type="OMA" id="WMADIDA"/>
<dbReference type="GO" id="GO:0008270">
    <property type="term" value="F:zinc ion binding"/>
    <property type="evidence" value="ECO:0007669"/>
    <property type="project" value="UniProtKB-KW"/>
</dbReference>
<dbReference type="KEGG" id="mis:MICPUN_62585"/>
<dbReference type="Pfam" id="PF13831">
    <property type="entry name" value="PHD_2"/>
    <property type="match status" value="1"/>
</dbReference>
<evidence type="ECO:0000256" key="2">
    <source>
        <dbReference type="ARBA" id="ARBA00022771"/>
    </source>
</evidence>
<dbReference type="Gene3D" id="3.30.40.10">
    <property type="entry name" value="Zinc/RING finger domain, C3HC4 (zinc finger)"/>
    <property type="match status" value="3"/>
</dbReference>
<dbReference type="PROSITE" id="PS50016">
    <property type="entry name" value="ZF_PHD_2"/>
    <property type="match status" value="1"/>
</dbReference>
<feature type="compositionally biased region" description="Low complexity" evidence="5">
    <location>
        <begin position="873"/>
        <end position="885"/>
    </location>
</feature>
<dbReference type="STRING" id="296587.C1EED6"/>
<feature type="region of interest" description="Disordered" evidence="5">
    <location>
        <begin position="266"/>
        <end position="318"/>
    </location>
</feature>
<evidence type="ECO:0000256" key="4">
    <source>
        <dbReference type="PROSITE-ProRule" id="PRU00146"/>
    </source>
</evidence>
<evidence type="ECO:0000256" key="1">
    <source>
        <dbReference type="ARBA" id="ARBA00022723"/>
    </source>
</evidence>
<dbReference type="PROSITE" id="PS51805">
    <property type="entry name" value="EPHD"/>
    <property type="match status" value="1"/>
</dbReference>
<feature type="region of interest" description="Disordered" evidence="5">
    <location>
        <begin position="848"/>
        <end position="912"/>
    </location>
</feature>
<dbReference type="InterPro" id="IPR038718">
    <property type="entry name" value="SNF2-like_sf"/>
</dbReference>
<organism evidence="8 9">
    <name type="scientific">Micromonas commoda (strain RCC299 / NOUM17 / CCMP2709)</name>
    <name type="common">Picoplanktonic green alga</name>
    <dbReference type="NCBI Taxonomy" id="296587"/>
    <lineage>
        <taxon>Eukaryota</taxon>
        <taxon>Viridiplantae</taxon>
        <taxon>Chlorophyta</taxon>
        <taxon>Mamiellophyceae</taxon>
        <taxon>Mamiellales</taxon>
        <taxon>Mamiellaceae</taxon>
        <taxon>Micromonas</taxon>
    </lineage>
</organism>
<dbReference type="CDD" id="cd15571">
    <property type="entry name" value="ePHD"/>
    <property type="match status" value="1"/>
</dbReference>
<feature type="domain" description="PHD-type" evidence="6">
    <location>
        <begin position="336"/>
        <end position="389"/>
    </location>
</feature>
<evidence type="ECO:0000259" key="6">
    <source>
        <dbReference type="PROSITE" id="PS50016"/>
    </source>
</evidence>
<feature type="region of interest" description="Disordered" evidence="5">
    <location>
        <begin position="64"/>
        <end position="87"/>
    </location>
</feature>
<keyword evidence="9" id="KW-1185">Reference proteome</keyword>
<gene>
    <name evidence="8" type="ORF">MICPUN_62585</name>
</gene>
<evidence type="ECO:0000313" key="8">
    <source>
        <dbReference type="EMBL" id="ACO66217.1"/>
    </source>
</evidence>
<dbReference type="RefSeq" id="XP_002504959.1">
    <property type="nucleotide sequence ID" value="XM_002504913.1"/>
</dbReference>
<name>C1EED6_MICCC</name>
<feature type="region of interest" description="Disordered" evidence="5">
    <location>
        <begin position="241"/>
        <end position="260"/>
    </location>
</feature>
<dbReference type="Gene3D" id="3.40.50.10810">
    <property type="entry name" value="Tandem AAA-ATPase domain"/>
    <property type="match status" value="1"/>
</dbReference>
<dbReference type="Pfam" id="PF00176">
    <property type="entry name" value="SNF2-rel_dom"/>
    <property type="match status" value="1"/>
</dbReference>
<dbReference type="InterPro" id="IPR019787">
    <property type="entry name" value="Znf_PHD-finger"/>
</dbReference>
<dbReference type="Proteomes" id="UP000002009">
    <property type="component" value="Chromosome 11"/>
</dbReference>
<dbReference type="CDD" id="cd15492">
    <property type="entry name" value="PHD_BRPF_JADE_like"/>
    <property type="match status" value="1"/>
</dbReference>
<dbReference type="InterPro" id="IPR001965">
    <property type="entry name" value="Znf_PHD"/>
</dbReference>
<keyword evidence="3" id="KW-0862">Zinc</keyword>
<dbReference type="GO" id="GO:0005524">
    <property type="term" value="F:ATP binding"/>
    <property type="evidence" value="ECO:0007669"/>
    <property type="project" value="InterPro"/>
</dbReference>
<dbReference type="InterPro" id="IPR011011">
    <property type="entry name" value="Znf_FYVE_PHD"/>
</dbReference>
<dbReference type="eggNOG" id="KOG0954">
    <property type="taxonomic scope" value="Eukaryota"/>
</dbReference>
<evidence type="ECO:0000256" key="3">
    <source>
        <dbReference type="ARBA" id="ARBA00022833"/>
    </source>
</evidence>
<accession>C1EED6</accession>
<dbReference type="GO" id="GO:0006357">
    <property type="term" value="P:regulation of transcription by RNA polymerase II"/>
    <property type="evidence" value="ECO:0007669"/>
    <property type="project" value="TreeGrafter"/>
</dbReference>
<reference evidence="8 9" key="1">
    <citation type="journal article" date="2009" name="Science">
        <title>Green evolution and dynamic adaptations revealed by genomes of the marine picoeukaryotes Micromonas.</title>
        <authorList>
            <person name="Worden A.Z."/>
            <person name="Lee J.H."/>
            <person name="Mock T."/>
            <person name="Rouze P."/>
            <person name="Simmons M.P."/>
            <person name="Aerts A.L."/>
            <person name="Allen A.E."/>
            <person name="Cuvelier M.L."/>
            <person name="Derelle E."/>
            <person name="Everett M.V."/>
            <person name="Foulon E."/>
            <person name="Grimwood J."/>
            <person name="Gundlach H."/>
            <person name="Henrissat B."/>
            <person name="Napoli C."/>
            <person name="McDonald S.M."/>
            <person name="Parker M.S."/>
            <person name="Rombauts S."/>
            <person name="Salamov A."/>
            <person name="Von Dassow P."/>
            <person name="Badger J.H."/>
            <person name="Coutinho P.M."/>
            <person name="Demir E."/>
            <person name="Dubchak I."/>
            <person name="Gentemann C."/>
            <person name="Eikrem W."/>
            <person name="Gready J.E."/>
            <person name="John U."/>
            <person name="Lanier W."/>
            <person name="Lindquist E.A."/>
            <person name="Lucas S."/>
            <person name="Mayer K.F."/>
            <person name="Moreau H."/>
            <person name="Not F."/>
            <person name="Otillar R."/>
            <person name="Panaud O."/>
            <person name="Pangilinan J."/>
            <person name="Paulsen I."/>
            <person name="Piegu B."/>
            <person name="Poliakov A."/>
            <person name="Robbens S."/>
            <person name="Schmutz J."/>
            <person name="Toulza E."/>
            <person name="Wyss T."/>
            <person name="Zelensky A."/>
            <person name="Zhou K."/>
            <person name="Armbrust E.V."/>
            <person name="Bhattacharya D."/>
            <person name="Goodenough U.W."/>
            <person name="Van de Peer Y."/>
            <person name="Grigoriev I.V."/>
        </authorList>
    </citation>
    <scope>NUCLEOTIDE SEQUENCE [LARGE SCALE GENOMIC DNA]</scope>
    <source>
        <strain evidence="9">RCC299 / NOUM17</strain>
    </source>
</reference>